<dbReference type="InterPro" id="IPR012349">
    <property type="entry name" value="Split_barrel_FMN-bd"/>
</dbReference>
<dbReference type="GO" id="GO:0016491">
    <property type="term" value="F:oxidoreductase activity"/>
    <property type="evidence" value="ECO:0007669"/>
    <property type="project" value="UniProtKB-KW"/>
</dbReference>
<evidence type="ECO:0000259" key="3">
    <source>
        <dbReference type="SMART" id="SM00903"/>
    </source>
</evidence>
<reference evidence="5" key="1">
    <citation type="journal article" date="2019" name="Int. J. Syst. Evol. Microbiol.">
        <title>The Global Catalogue of Microorganisms (GCM) 10K type strain sequencing project: providing services to taxonomists for standard genome sequencing and annotation.</title>
        <authorList>
            <consortium name="The Broad Institute Genomics Platform"/>
            <consortium name="The Broad Institute Genome Sequencing Center for Infectious Disease"/>
            <person name="Wu L."/>
            <person name="Ma J."/>
        </authorList>
    </citation>
    <scope>NUCLEOTIDE SEQUENCE [LARGE SCALE GENOMIC DNA]</scope>
    <source>
        <strain evidence="5">KCTC 42644</strain>
    </source>
</reference>
<dbReference type="EC" id="1.-.-.-" evidence="4"/>
<evidence type="ECO:0000313" key="5">
    <source>
        <dbReference type="Proteomes" id="UP001595615"/>
    </source>
</evidence>
<dbReference type="RefSeq" id="WP_380861071.1">
    <property type="nucleotide sequence ID" value="NZ_JBHRXV010000010.1"/>
</dbReference>
<dbReference type="SUPFAM" id="SSF50475">
    <property type="entry name" value="FMN-binding split barrel"/>
    <property type="match status" value="1"/>
</dbReference>
<keyword evidence="5" id="KW-1185">Reference proteome</keyword>
<dbReference type="InterPro" id="IPR050268">
    <property type="entry name" value="NADH-dep_flavin_reductase"/>
</dbReference>
<name>A0ABV7XA75_9SPHN</name>
<protein>
    <submittedName>
        <fullName evidence="4">Flavin reductase family protein</fullName>
        <ecNumber evidence="4">1.-.-.-</ecNumber>
    </submittedName>
</protein>
<keyword evidence="2 4" id="KW-0560">Oxidoreductase</keyword>
<dbReference type="SMART" id="SM00903">
    <property type="entry name" value="Flavin_Reduct"/>
    <property type="match status" value="1"/>
</dbReference>
<dbReference type="Gene3D" id="2.30.110.10">
    <property type="entry name" value="Electron Transport, Fmn-binding Protein, Chain A"/>
    <property type="match status" value="1"/>
</dbReference>
<sequence length="162" mass="17198">MTSSPDFDARGFRDALGRYATGVALVIARTPDGGIAGMTINSFASVSLDPPLVLWSMRSGTASAEAFRAASGFTVSILGAEHEEIARRCARADCEKLDNLDLVDTASGHARLRDAIVWFDCTTWAQHPGGDHDIFIGEVGEFGSRPGATLMFQDGRFGESGA</sequence>
<comment type="similarity">
    <text evidence="1">Belongs to the non-flavoprotein flavin reductase family.</text>
</comment>
<dbReference type="InterPro" id="IPR002563">
    <property type="entry name" value="Flavin_Rdtase-like_dom"/>
</dbReference>
<gene>
    <name evidence="4" type="ORF">ACFOMD_10625</name>
</gene>
<accession>A0ABV7XA75</accession>
<dbReference type="Pfam" id="PF01613">
    <property type="entry name" value="Flavin_Reduct"/>
    <property type="match status" value="1"/>
</dbReference>
<comment type="caution">
    <text evidence="4">The sequence shown here is derived from an EMBL/GenBank/DDBJ whole genome shotgun (WGS) entry which is preliminary data.</text>
</comment>
<evidence type="ECO:0000256" key="2">
    <source>
        <dbReference type="ARBA" id="ARBA00023002"/>
    </source>
</evidence>
<organism evidence="4 5">
    <name type="scientific">Sphingoaurantiacus capsulatus</name>
    <dbReference type="NCBI Taxonomy" id="1771310"/>
    <lineage>
        <taxon>Bacteria</taxon>
        <taxon>Pseudomonadati</taxon>
        <taxon>Pseudomonadota</taxon>
        <taxon>Alphaproteobacteria</taxon>
        <taxon>Sphingomonadales</taxon>
        <taxon>Sphingosinicellaceae</taxon>
        <taxon>Sphingoaurantiacus</taxon>
    </lineage>
</organism>
<evidence type="ECO:0000313" key="4">
    <source>
        <dbReference type="EMBL" id="MFC3713029.1"/>
    </source>
</evidence>
<evidence type="ECO:0000256" key="1">
    <source>
        <dbReference type="ARBA" id="ARBA00008898"/>
    </source>
</evidence>
<dbReference type="PANTHER" id="PTHR30466">
    <property type="entry name" value="FLAVIN REDUCTASE"/>
    <property type="match status" value="1"/>
</dbReference>
<dbReference type="EMBL" id="JBHRXV010000010">
    <property type="protein sequence ID" value="MFC3713029.1"/>
    <property type="molecule type" value="Genomic_DNA"/>
</dbReference>
<dbReference type="Proteomes" id="UP001595615">
    <property type="component" value="Unassembled WGS sequence"/>
</dbReference>
<feature type="domain" description="Flavin reductase like" evidence="3">
    <location>
        <begin position="16"/>
        <end position="159"/>
    </location>
</feature>
<proteinExistence type="inferred from homology"/>
<dbReference type="PANTHER" id="PTHR30466:SF11">
    <property type="entry name" value="FLAVIN-DEPENDENT MONOOXYGENASE, REDUCTASE SUBUNIT HSAB"/>
    <property type="match status" value="1"/>
</dbReference>